<feature type="compositionally biased region" description="Basic and acidic residues" evidence="1">
    <location>
        <begin position="1212"/>
        <end position="1237"/>
    </location>
</feature>
<proteinExistence type="predicted"/>
<organism evidence="3 4">
    <name type="scientific">Caballeronia arvi</name>
    <dbReference type="NCBI Taxonomy" id="1777135"/>
    <lineage>
        <taxon>Bacteria</taxon>
        <taxon>Pseudomonadati</taxon>
        <taxon>Pseudomonadota</taxon>
        <taxon>Betaproteobacteria</taxon>
        <taxon>Burkholderiales</taxon>
        <taxon>Burkholderiaceae</taxon>
        <taxon>Caballeronia</taxon>
    </lineage>
</organism>
<evidence type="ECO:0000313" key="3">
    <source>
        <dbReference type="EMBL" id="SAL81947.1"/>
    </source>
</evidence>
<feature type="compositionally biased region" description="Basic and acidic residues" evidence="1">
    <location>
        <begin position="1254"/>
        <end position="1264"/>
    </location>
</feature>
<feature type="region of interest" description="Disordered" evidence="1">
    <location>
        <begin position="1096"/>
        <end position="1275"/>
    </location>
</feature>
<feature type="compositionally biased region" description="Low complexity" evidence="1">
    <location>
        <begin position="1098"/>
        <end position="1127"/>
    </location>
</feature>
<feature type="compositionally biased region" description="Low complexity" evidence="1">
    <location>
        <begin position="33"/>
        <end position="45"/>
    </location>
</feature>
<evidence type="ECO:0000259" key="2">
    <source>
        <dbReference type="Pfam" id="PF13699"/>
    </source>
</evidence>
<dbReference type="RefSeq" id="WP_061150354.1">
    <property type="nucleotide sequence ID" value="NZ_FCOM02000039.1"/>
</dbReference>
<dbReference type="Proteomes" id="UP000055019">
    <property type="component" value="Unassembled WGS sequence"/>
</dbReference>
<feature type="compositionally biased region" description="Basic and acidic residues" evidence="1">
    <location>
        <begin position="395"/>
        <end position="416"/>
    </location>
</feature>
<reference evidence="3" key="1">
    <citation type="submission" date="2016-01" db="EMBL/GenBank/DDBJ databases">
        <authorList>
            <person name="Peeters C."/>
        </authorList>
    </citation>
    <scope>NUCLEOTIDE SEQUENCE [LARGE SCALE GENOMIC DNA]</scope>
    <source>
        <strain evidence="3">LMG 29317</strain>
    </source>
</reference>
<feature type="domain" description="eCIS core" evidence="2">
    <location>
        <begin position="101"/>
        <end position="173"/>
    </location>
</feature>
<comment type="caution">
    <text evidence="3">The sequence shown here is derived from an EMBL/GenBank/DDBJ whole genome shotgun (WGS) entry which is preliminary data.</text>
</comment>
<feature type="compositionally biased region" description="Basic and acidic residues" evidence="1">
    <location>
        <begin position="1"/>
        <end position="32"/>
    </location>
</feature>
<keyword evidence="4" id="KW-1185">Reference proteome</keyword>
<feature type="compositionally biased region" description="Low complexity" evidence="1">
    <location>
        <begin position="1157"/>
        <end position="1197"/>
    </location>
</feature>
<feature type="region of interest" description="Disordered" evidence="1">
    <location>
        <begin position="482"/>
        <end position="512"/>
    </location>
</feature>
<feature type="region of interest" description="Disordered" evidence="1">
    <location>
        <begin position="1"/>
        <end position="45"/>
    </location>
</feature>
<protein>
    <recommendedName>
        <fullName evidence="2">eCIS core domain-containing protein</fullName>
    </recommendedName>
</protein>
<dbReference type="InterPro" id="IPR025295">
    <property type="entry name" value="eCIS_core_dom"/>
</dbReference>
<sequence>MHAFEHASRSEGEAGRALGERQCEAPERELDGRAPASAGPGRAAGAYGAAGAAGAPCDGGAANAGAACAAFSFARVPIAPGQRAPDADADEAERLAPRVARVTAEMSRAFGLDFSKVRIRHDAAAARIAETHGALALTDGREILFARHAFAPGTTWGDRIIAHEFAHVAQAMGGTKRSGRLRVRGSAVAALGALHFDGARQAASGSALRDIEEEADRAAQAYLDGGEPEVEAAALDAHGARKAASDAPAPAKAPKIPAPPLGVWIRVANGETFFYLFNPADLSSKSAQEAARWVYGVYAAQVFGVGRQLADKCADAQGVHFEGGRAPADYASDEGFWVRIEPGLQEETVKYFANIGIHPKLSPTKVATIYDELGKGSTGGADESGEDTGAGTQPKTDETAGDKERQKEQDSPELKKARDLLQLLRTKYPEMFTAIKSEDLSELDLLKFIAQNPTLFEDLPKIPIGATPTADLSKFKQFLEKWKGSHQNDQGTGDTPGQGGGTNPEGEAVKMLPPDGEIALDPPLDASKGDKFITGSTVEASMKWKGEALGWMDAFPHWGQFDWRLVDTLKNTVVDKPFHIGLGVGADSWSVDVPKRGGTYQLLVTIESPHFYGFSFTPKPVMMPTVNEATRDKDVFNASFVGDDDKFPFERDERGKLRLKPGQKSLSLDDEITSLDTQIGGIHALEGKGKLTAENAKNYAEYFENEKKALGELKTKTEAAKGTYFVRMTFVSRENSSTIPQMRVYMVELEDSVTLDDDEQGTATFKVILYDTTLNQENYTRHPGEGETPIRKGHEARAHQQAELDAVKDMAEHFHSHNDYPKGTIHMAVKLLLTNGVFEDTRNTNNWKKPAEAAIGYIGMAAGIALILASPLDLGATAVAGIALIGAASGLISASIALEEQFAKEGRIKVDSRLALNLVTIATSLVGLSEIRGAFTTVRQLSRGVAFVKIGFNLGATGIQAAIVYQQVQDELNALEAQYKPRLLSMDPNSAEYKSLEREYKSKVAQIMGAAAANGTFMLVAFGQGVHGLAELPAPGMMSGKSFSVHEDVIDLVQQFSETRDPRPIEARIQSGTSTPDELGYLKEALGKIPAKKASELPATPAPAKGKQPAAAAAAGAGAAPAAQPDTPAAPPKQQPSQAAQQAGKPADLPADPLKHAPAADQPPAQQSAPPAEQKPAAPSADTPHGAPADDPSAAHADAQKKADQVASDAAGDAKVDTKGDAKAAPEGKSAEPEKQLADSPDPATAPQQQADTPKPETTEERIARQTQAAKEAYRLAKKSKYKSKKFDTEEEFIKRYTDPDNPKIFDLESRHWVNESTEGKPSETMASTKGLLGQAREDALNAAMSKFTDIDSTSTFKPYYDMLMEERLATKADVRRELQALLDGIPKGKSYTVDTIRHNLKAKFRQEIVKRMFANAEGQALTPQESHAAMRRMTKDLNSSDKGNLTETWIDGYRSLDPDNPKAGVAEHVQLPAEGAAASEQGVPPRRTTSKHVEASKGEGGAAPSQDRVLDRVEFDEHNVGTINEIKSGEGRMNEHDLSQHADNMAMVNKMGGTSVNVEDQPVALKQVKLTFTSPEGASANADWIGDQLSRNGNLSVEVFNKAGERKVFTKSNVGKNASELLKFLGPAK</sequence>
<dbReference type="OrthoDB" id="7387101at2"/>
<accession>A0A158KLE2</accession>
<name>A0A158KLE2_9BURK</name>
<gene>
    <name evidence="3" type="ORF">AWB74_06106</name>
</gene>
<feature type="region of interest" description="Disordered" evidence="1">
    <location>
        <begin position="376"/>
        <end position="416"/>
    </location>
</feature>
<dbReference type="Pfam" id="PF13699">
    <property type="entry name" value="eCIS_core"/>
    <property type="match status" value="1"/>
</dbReference>
<feature type="compositionally biased region" description="Gly residues" evidence="1">
    <location>
        <begin position="494"/>
        <end position="503"/>
    </location>
</feature>
<evidence type="ECO:0000313" key="4">
    <source>
        <dbReference type="Proteomes" id="UP000055019"/>
    </source>
</evidence>
<feature type="compositionally biased region" description="Low complexity" evidence="1">
    <location>
        <begin position="1135"/>
        <end position="1147"/>
    </location>
</feature>
<feature type="region of interest" description="Disordered" evidence="1">
    <location>
        <begin position="1476"/>
        <end position="1510"/>
    </location>
</feature>
<dbReference type="EMBL" id="FCOM02000039">
    <property type="protein sequence ID" value="SAL81947.1"/>
    <property type="molecule type" value="Genomic_DNA"/>
</dbReference>
<evidence type="ECO:0000256" key="1">
    <source>
        <dbReference type="SAM" id="MobiDB-lite"/>
    </source>
</evidence>